<dbReference type="CDD" id="cd00586">
    <property type="entry name" value="4HBT"/>
    <property type="match status" value="1"/>
</dbReference>
<reference evidence="2" key="1">
    <citation type="journal article" date="2021" name="Nat. Microbiol.">
        <title>Cocultivation of an ultrasmall environmental parasitic bacterium with lytic ability against bacteria associated with wastewater foams.</title>
        <authorList>
            <person name="Batinovic S."/>
            <person name="Rose J.J.A."/>
            <person name="Ratcliffe J."/>
            <person name="Seviour R.J."/>
            <person name="Petrovski S."/>
        </authorList>
    </citation>
    <scope>NUCLEOTIDE SEQUENCE</scope>
    <source>
        <strain evidence="2">CON44</strain>
    </source>
</reference>
<evidence type="ECO:0000256" key="1">
    <source>
        <dbReference type="SAM" id="MobiDB-lite"/>
    </source>
</evidence>
<sequence>MHEHSPSHVDASGPAADVPGADVPADDDIISEERVVIRRVPGGGVDVPVSLRWGDMDLNHHVNNVVIARIFEESRIRALATWFRRDIGAVRPVTVVARQDIEFRVPLMYSFAPARVGVSVGRIGTKSVTIGGQLYSAHGELCAIARTVLVAIDRESGASQHLSDEVKAVFESWRGPLPDLKG</sequence>
<evidence type="ECO:0000313" key="2">
    <source>
        <dbReference type="EMBL" id="QHN39961.1"/>
    </source>
</evidence>
<feature type="compositionally biased region" description="Low complexity" evidence="1">
    <location>
        <begin position="13"/>
        <end position="23"/>
    </location>
</feature>
<dbReference type="RefSeq" id="WP_005181505.1">
    <property type="nucleotide sequence ID" value="NZ_CP045804.1"/>
</dbReference>
<organism evidence="2">
    <name type="scientific">Gordonia amarae</name>
    <dbReference type="NCBI Taxonomy" id="36821"/>
    <lineage>
        <taxon>Bacteria</taxon>
        <taxon>Bacillati</taxon>
        <taxon>Actinomycetota</taxon>
        <taxon>Actinomycetes</taxon>
        <taxon>Mycobacteriales</taxon>
        <taxon>Gordoniaceae</taxon>
        <taxon>Gordonia</taxon>
    </lineage>
</organism>
<dbReference type="Pfam" id="PF13279">
    <property type="entry name" value="4HBT_2"/>
    <property type="match status" value="1"/>
</dbReference>
<dbReference type="AlphaFoldDB" id="A0A857LN26"/>
<dbReference type="Gene3D" id="3.10.129.10">
    <property type="entry name" value="Hotdog Thioesterase"/>
    <property type="match status" value="1"/>
</dbReference>
<name>A0A857LN26_9ACTN</name>
<dbReference type="EMBL" id="CP045810">
    <property type="protein sequence ID" value="QHN39961.1"/>
    <property type="molecule type" value="Genomic_DNA"/>
</dbReference>
<proteinExistence type="predicted"/>
<dbReference type="InterPro" id="IPR029069">
    <property type="entry name" value="HotDog_dom_sf"/>
</dbReference>
<accession>A0A857LN26</accession>
<dbReference type="SUPFAM" id="SSF54637">
    <property type="entry name" value="Thioesterase/thiol ester dehydrase-isomerase"/>
    <property type="match status" value="1"/>
</dbReference>
<feature type="region of interest" description="Disordered" evidence="1">
    <location>
        <begin position="1"/>
        <end position="23"/>
    </location>
</feature>
<gene>
    <name evidence="2" type="ORF">GII30_13040</name>
</gene>
<protein>
    <submittedName>
        <fullName evidence="2">Acyl-CoA thioesterase</fullName>
    </submittedName>
</protein>